<dbReference type="EnsemblMetazoa" id="CapteT1241">
    <property type="protein sequence ID" value="CapteP1241"/>
    <property type="gene ID" value="CapteG1241"/>
</dbReference>
<keyword evidence="8" id="KW-0256">Endoplasmic reticulum</keyword>
<dbReference type="GO" id="GO:0008593">
    <property type="term" value="P:regulation of Notch signaling pathway"/>
    <property type="evidence" value="ECO:0007669"/>
    <property type="project" value="TreeGrafter"/>
</dbReference>
<evidence type="ECO:0000256" key="5">
    <source>
        <dbReference type="ARBA" id="ARBA00021745"/>
    </source>
</evidence>
<evidence type="ECO:0000256" key="6">
    <source>
        <dbReference type="ARBA" id="ARBA00022676"/>
    </source>
</evidence>
<evidence type="ECO:0000256" key="16">
    <source>
        <dbReference type="ARBA" id="ARBA00048647"/>
    </source>
</evidence>
<dbReference type="Gene3D" id="3.40.50.11340">
    <property type="match status" value="1"/>
</dbReference>
<comment type="subcellular location">
    <subcellularLocation>
        <location evidence="1">Endoplasmic reticulum</location>
    </subcellularLocation>
</comment>
<dbReference type="UniPathway" id="UPA00378"/>
<keyword evidence="9" id="KW-0914">Notch signaling pathway</keyword>
<evidence type="ECO:0000313" key="19">
    <source>
        <dbReference type="Proteomes" id="UP000014760"/>
    </source>
</evidence>
<keyword evidence="6" id="KW-0328">Glycosyltransferase</keyword>
<dbReference type="Proteomes" id="UP000014760">
    <property type="component" value="Unassembled WGS sequence"/>
</dbReference>
<evidence type="ECO:0000256" key="12">
    <source>
        <dbReference type="ARBA" id="ARBA00023253"/>
    </source>
</evidence>
<dbReference type="CDD" id="cd11302">
    <property type="entry name" value="O-FucT-1"/>
    <property type="match status" value="1"/>
</dbReference>
<keyword evidence="13" id="KW-0119">Carbohydrate metabolism</keyword>
<keyword evidence="19" id="KW-1185">Reference proteome</keyword>
<dbReference type="OMA" id="CANVEGT"/>
<evidence type="ECO:0000256" key="17">
    <source>
        <dbReference type="SAM" id="Phobius"/>
    </source>
</evidence>
<name>X1YYJ1_CAPTE</name>
<dbReference type="HOGENOM" id="CLU_039551_0_0_1"/>
<dbReference type="Pfam" id="PF10250">
    <property type="entry name" value="O-FucT"/>
    <property type="match status" value="1"/>
</dbReference>
<keyword evidence="17" id="KW-1133">Transmembrane helix</keyword>
<feature type="transmembrane region" description="Helical" evidence="17">
    <location>
        <begin position="238"/>
        <end position="258"/>
    </location>
</feature>
<dbReference type="GO" id="GO:0006004">
    <property type="term" value="P:fucose metabolic process"/>
    <property type="evidence" value="ECO:0007669"/>
    <property type="project" value="UniProtKB-KW"/>
</dbReference>
<sequence>MLNQSNLIVIFSCAGRTGNQLEHFLGGLAFAKSVNRTLVLPPFRTYRNVRFTEWFKFQPLTEFHRVVLAEDFMQYLAPEHWPPGQRIGFCWHPVTSNKKECHMKTGNPFGPFWDGFNIDFDQEQPYHISYYDSDISKWNDLYPVSRYPVLAMRGAPAPFPMIAADRPLQKYLVFSDRIREEADKYIEDHFSGQKFVGIHLRNGVDWENACVSAEGKSNYMASPQCMEDHPGMTLTKKINPTVISICLFYICLSFLLRLTRNKVIETKAQVVFVATDKLPFVSEIEDNLKDRNVRVFHADPWLPIIDMAILIESDHFIGNCISSFTSFVKRARDVQSKPSSFWGIS</sequence>
<evidence type="ECO:0000256" key="11">
    <source>
        <dbReference type="ARBA" id="ARBA00023180"/>
    </source>
</evidence>
<keyword evidence="10" id="KW-1015">Disulfide bond</keyword>
<reference evidence="19" key="2">
    <citation type="journal article" date="2013" name="Nature">
        <title>Insights into bilaterian evolution from three spiralian genomes.</title>
        <authorList>
            <person name="Simakov O."/>
            <person name="Marletaz F."/>
            <person name="Cho S.J."/>
            <person name="Edsinger-Gonzales E."/>
            <person name="Havlak P."/>
            <person name="Hellsten U."/>
            <person name="Kuo D.H."/>
            <person name="Larsson T."/>
            <person name="Lv J."/>
            <person name="Arendt D."/>
            <person name="Savage R."/>
            <person name="Osoegawa K."/>
            <person name="de Jong P."/>
            <person name="Grimwood J."/>
            <person name="Chapman J.A."/>
            <person name="Shapiro H."/>
            <person name="Aerts A."/>
            <person name="Otillar R.P."/>
            <person name="Terry A.Y."/>
            <person name="Boore J.L."/>
            <person name="Grigoriev I.V."/>
            <person name="Lindberg D.R."/>
            <person name="Seaver E.C."/>
            <person name="Weisblat D.A."/>
            <person name="Putnam N.H."/>
            <person name="Rokhsar D.S."/>
        </authorList>
    </citation>
    <scope>NUCLEOTIDE SEQUENCE</scope>
    <source>
        <strain evidence="19">I ESC-2004</strain>
    </source>
</reference>
<evidence type="ECO:0000256" key="4">
    <source>
        <dbReference type="ARBA" id="ARBA00012196"/>
    </source>
</evidence>
<evidence type="ECO:0000256" key="2">
    <source>
        <dbReference type="ARBA" id="ARBA00004922"/>
    </source>
</evidence>
<evidence type="ECO:0000313" key="18">
    <source>
        <dbReference type="EnsemblMetazoa" id="CapteP1241"/>
    </source>
</evidence>
<dbReference type="AlphaFoldDB" id="X1YYJ1"/>
<keyword evidence="11" id="KW-0325">Glycoprotein</keyword>
<dbReference type="GO" id="GO:0046922">
    <property type="term" value="F:peptide-O-fucosyltransferase activity"/>
    <property type="evidence" value="ECO:0007669"/>
    <property type="project" value="UniProtKB-EC"/>
</dbReference>
<dbReference type="PANTHER" id="PTHR21420">
    <property type="entry name" value="GDP-FUCOSE PROTEIN O-FUCOSYLTRANSFERASE 1"/>
    <property type="match status" value="1"/>
</dbReference>
<comment type="similarity">
    <text evidence="3">Belongs to the glycosyltransferase 65 family.</text>
</comment>
<reference evidence="19" key="1">
    <citation type="submission" date="2012-12" db="EMBL/GenBank/DDBJ databases">
        <authorList>
            <person name="Hellsten U."/>
            <person name="Grimwood J."/>
            <person name="Chapman J.A."/>
            <person name="Shapiro H."/>
            <person name="Aerts A."/>
            <person name="Otillar R.P."/>
            <person name="Terry A.Y."/>
            <person name="Boore J.L."/>
            <person name="Simakov O."/>
            <person name="Marletaz F."/>
            <person name="Cho S.-J."/>
            <person name="Edsinger-Gonzales E."/>
            <person name="Havlak P."/>
            <person name="Kuo D.-H."/>
            <person name="Larsson T."/>
            <person name="Lv J."/>
            <person name="Arendt D."/>
            <person name="Savage R."/>
            <person name="Osoegawa K."/>
            <person name="de Jong P."/>
            <person name="Lindberg D.R."/>
            <person name="Seaver E.C."/>
            <person name="Weisblat D.A."/>
            <person name="Putnam N.H."/>
            <person name="Grigoriev I.V."/>
            <person name="Rokhsar D.S."/>
        </authorList>
    </citation>
    <scope>NUCLEOTIDE SEQUENCE</scope>
    <source>
        <strain evidence="19">I ESC-2004</strain>
    </source>
</reference>
<dbReference type="GO" id="GO:0007219">
    <property type="term" value="P:Notch signaling pathway"/>
    <property type="evidence" value="ECO:0007669"/>
    <property type="project" value="UniProtKB-KW"/>
</dbReference>
<keyword evidence="17" id="KW-0812">Transmembrane</keyword>
<dbReference type="OrthoDB" id="10050276at2759"/>
<comment type="catalytic activity">
    <reaction evidence="16">
        <text>L-seryl-[protein] + GDP-beta-L-fucose = 3-O-(alpha-L-fucosyl)-L-seryl-[protein] + GDP + H(+)</text>
        <dbReference type="Rhea" id="RHEA:63644"/>
        <dbReference type="Rhea" id="RHEA-COMP:9863"/>
        <dbReference type="Rhea" id="RHEA-COMP:17914"/>
        <dbReference type="ChEBI" id="CHEBI:15378"/>
        <dbReference type="ChEBI" id="CHEBI:29999"/>
        <dbReference type="ChEBI" id="CHEBI:57273"/>
        <dbReference type="ChEBI" id="CHEBI:58189"/>
        <dbReference type="ChEBI" id="CHEBI:189632"/>
        <dbReference type="EC" id="2.4.1.221"/>
    </reaction>
    <physiologicalReaction direction="left-to-right" evidence="16">
        <dbReference type="Rhea" id="RHEA:63645"/>
    </physiologicalReaction>
</comment>
<evidence type="ECO:0000256" key="14">
    <source>
        <dbReference type="ARBA" id="ARBA00033080"/>
    </source>
</evidence>
<evidence type="ECO:0000256" key="13">
    <source>
        <dbReference type="ARBA" id="ARBA00023277"/>
    </source>
</evidence>
<dbReference type="Gene3D" id="3.40.50.11350">
    <property type="match status" value="1"/>
</dbReference>
<dbReference type="GO" id="GO:0005783">
    <property type="term" value="C:endoplasmic reticulum"/>
    <property type="evidence" value="ECO:0007669"/>
    <property type="project" value="UniProtKB-SubCell"/>
</dbReference>
<protein>
    <recommendedName>
        <fullName evidence="5">GDP-fucose protein O-fucosyltransferase 1</fullName>
        <ecNumber evidence="4">2.4.1.221</ecNumber>
    </recommendedName>
    <alternativeName>
        <fullName evidence="14">Peptide-O-fucosyltransferase 1</fullName>
    </alternativeName>
</protein>
<evidence type="ECO:0000256" key="7">
    <source>
        <dbReference type="ARBA" id="ARBA00022679"/>
    </source>
</evidence>
<dbReference type="EC" id="2.4.1.221" evidence="4"/>
<comment type="pathway">
    <text evidence="2">Protein modification; protein glycosylation.</text>
</comment>
<keyword evidence="7" id="KW-0808">Transferase</keyword>
<accession>X1YYJ1</accession>
<evidence type="ECO:0000256" key="8">
    <source>
        <dbReference type="ARBA" id="ARBA00022824"/>
    </source>
</evidence>
<dbReference type="InterPro" id="IPR039922">
    <property type="entry name" value="POFUT1"/>
</dbReference>
<evidence type="ECO:0000256" key="1">
    <source>
        <dbReference type="ARBA" id="ARBA00004240"/>
    </source>
</evidence>
<evidence type="ECO:0000256" key="15">
    <source>
        <dbReference type="ARBA" id="ARBA00047273"/>
    </source>
</evidence>
<organism evidence="18 19">
    <name type="scientific">Capitella teleta</name>
    <name type="common">Polychaete worm</name>
    <dbReference type="NCBI Taxonomy" id="283909"/>
    <lineage>
        <taxon>Eukaryota</taxon>
        <taxon>Metazoa</taxon>
        <taxon>Spiralia</taxon>
        <taxon>Lophotrochozoa</taxon>
        <taxon>Annelida</taxon>
        <taxon>Polychaeta</taxon>
        <taxon>Sedentaria</taxon>
        <taxon>Scolecida</taxon>
        <taxon>Capitellidae</taxon>
        <taxon>Capitella</taxon>
    </lineage>
</organism>
<evidence type="ECO:0000256" key="3">
    <source>
        <dbReference type="ARBA" id="ARBA00010626"/>
    </source>
</evidence>
<keyword evidence="12" id="KW-0294">Fucose metabolism</keyword>
<dbReference type="InterPro" id="IPR019378">
    <property type="entry name" value="GDP-Fuc_O-FucTrfase"/>
</dbReference>
<proteinExistence type="inferred from homology"/>
<evidence type="ECO:0000256" key="9">
    <source>
        <dbReference type="ARBA" id="ARBA00022976"/>
    </source>
</evidence>
<dbReference type="PANTHER" id="PTHR21420:SF9">
    <property type="entry name" value="GDP-FUCOSE PROTEIN O-FUCOSYLTRANSFERASE 1"/>
    <property type="match status" value="1"/>
</dbReference>
<evidence type="ECO:0000256" key="10">
    <source>
        <dbReference type="ARBA" id="ARBA00023157"/>
    </source>
</evidence>
<keyword evidence="17" id="KW-0472">Membrane</keyword>
<comment type="catalytic activity">
    <reaction evidence="15">
        <text>L-threonyl-[protein] + GDP-beta-L-fucose = 3-O-(alpha-L-fucosyl)-L-threonyl-[protein] + GDP + H(+)</text>
        <dbReference type="Rhea" id="RHEA:70491"/>
        <dbReference type="Rhea" id="RHEA-COMP:11060"/>
        <dbReference type="Rhea" id="RHEA-COMP:17915"/>
        <dbReference type="ChEBI" id="CHEBI:15378"/>
        <dbReference type="ChEBI" id="CHEBI:30013"/>
        <dbReference type="ChEBI" id="CHEBI:57273"/>
        <dbReference type="ChEBI" id="CHEBI:58189"/>
        <dbReference type="ChEBI" id="CHEBI:189631"/>
        <dbReference type="EC" id="2.4.1.221"/>
    </reaction>
    <physiologicalReaction direction="left-to-right" evidence="15">
        <dbReference type="Rhea" id="RHEA:70492"/>
    </physiologicalReaction>
</comment>
<dbReference type="EMBL" id="AMQN01000437">
    <property type="status" value="NOT_ANNOTATED_CDS"/>
    <property type="molecule type" value="Genomic_DNA"/>
</dbReference>
<reference evidence="18" key="3">
    <citation type="submission" date="2015-06" db="UniProtKB">
        <authorList>
            <consortium name="EnsemblMetazoa"/>
        </authorList>
    </citation>
    <scope>IDENTIFICATION</scope>
</reference>